<gene>
    <name evidence="2" type="ORF">HMPREF3233_01211</name>
</gene>
<dbReference type="Pfam" id="PF11924">
    <property type="entry name" value="IAT_beta"/>
    <property type="match status" value="1"/>
</dbReference>
<organism evidence="2">
    <name type="scientific">Veillonella atypica</name>
    <dbReference type="NCBI Taxonomy" id="39777"/>
    <lineage>
        <taxon>Bacteria</taxon>
        <taxon>Bacillati</taxon>
        <taxon>Bacillota</taxon>
        <taxon>Negativicutes</taxon>
        <taxon>Veillonellales</taxon>
        <taxon>Veillonellaceae</taxon>
        <taxon>Veillonella</taxon>
    </lineage>
</organism>
<dbReference type="Proteomes" id="UP000070226">
    <property type="component" value="Unassembled WGS sequence"/>
</dbReference>
<dbReference type="STRING" id="39777.B7L28_00795"/>
<evidence type="ECO:0000313" key="3">
    <source>
        <dbReference type="Proteomes" id="UP000070226"/>
    </source>
</evidence>
<name>A0A133S467_9FIRM</name>
<feature type="domain" description="Inverse autotransporter beta-domain" evidence="1">
    <location>
        <begin position="187"/>
        <end position="416"/>
    </location>
</feature>
<dbReference type="Gene3D" id="2.40.160.160">
    <property type="entry name" value="Inverse autotransporter, beta-domain"/>
    <property type="match status" value="1"/>
</dbReference>
<proteinExistence type="predicted"/>
<dbReference type="InterPro" id="IPR024519">
    <property type="entry name" value="IAT_beta"/>
</dbReference>
<evidence type="ECO:0000313" key="2">
    <source>
        <dbReference type="EMBL" id="KXA63825.1"/>
    </source>
</evidence>
<accession>A0A133S467</accession>
<reference evidence="2 3" key="1">
    <citation type="submission" date="2016-01" db="EMBL/GenBank/DDBJ databases">
        <authorList>
            <person name="Oliw E.H."/>
        </authorList>
    </citation>
    <scope>NUCLEOTIDE SEQUENCE [LARGE SCALE GENOMIC DNA]</scope>
    <source>
        <strain evidence="2 3">CMW7756B</strain>
    </source>
</reference>
<dbReference type="PATRIC" id="fig|39777.7.peg.1177"/>
<sequence length="437" mass="49499">MMLYLEGIIGVRNKMRGRIYKMRTSLLLKAMVLGTMTFSISTIGMAAEIQDVNGLDSASQTIASDAARKEAVRSSWMDRTDVVIGVGMKNSEESRSHQYHNFKPWENHPIVGTSDKSKSTELNKLYIETLQPVTHYDENAKSVVFVQGRIGRSGEKISYNKFNNYWVPDRPAGTFTVHEGETKKQESLGVNANVGIGYRRLSKGEHAYVGVNAFYDHAFKNGYKRVSGGLEYVVGLNEFHANIYKNLGSNGRKYIGLHGRTSRWYDPTGLYPYGRDDNTSLYNYAKVDYENHWILSENTVARGYDIGYARTFKNARWARVYADYYNWRGRSAVRVGYYKLNKRDDIKGFKVGAEFHITPHLTLDAGYQTASHHLSGPYATLKYTIGTSKFAWRGGKHSESAITTARSKMLDKVHRSDMVVQETVEETYDHGVVDVGL</sequence>
<comment type="caution">
    <text evidence="2">The sequence shown here is derived from an EMBL/GenBank/DDBJ whole genome shotgun (WGS) entry which is preliminary data.</text>
</comment>
<evidence type="ECO:0000259" key="1">
    <source>
        <dbReference type="Pfam" id="PF11924"/>
    </source>
</evidence>
<dbReference type="InterPro" id="IPR038177">
    <property type="entry name" value="IAT_beta_sf"/>
</dbReference>
<dbReference type="EMBL" id="LRQT01000048">
    <property type="protein sequence ID" value="KXA63825.1"/>
    <property type="molecule type" value="Genomic_DNA"/>
</dbReference>
<protein>
    <recommendedName>
        <fullName evidence="1">Inverse autotransporter beta-domain domain-containing protein</fullName>
    </recommendedName>
</protein>
<dbReference type="AlphaFoldDB" id="A0A133S467"/>